<organism evidence="3 4">
    <name type="scientific">Cyclotella atomus</name>
    <dbReference type="NCBI Taxonomy" id="382360"/>
    <lineage>
        <taxon>Eukaryota</taxon>
        <taxon>Sar</taxon>
        <taxon>Stramenopiles</taxon>
        <taxon>Ochrophyta</taxon>
        <taxon>Bacillariophyta</taxon>
        <taxon>Coscinodiscophyceae</taxon>
        <taxon>Thalassiosirophycidae</taxon>
        <taxon>Stephanodiscales</taxon>
        <taxon>Stephanodiscaceae</taxon>
        <taxon>Cyclotella</taxon>
    </lineage>
</organism>
<feature type="transmembrane region" description="Helical" evidence="1">
    <location>
        <begin position="28"/>
        <end position="50"/>
    </location>
</feature>
<dbReference type="PANTHER" id="PTHR11054">
    <property type="entry name" value="6-PHOSPHOGLUCONOLACTONASE"/>
    <property type="match status" value="1"/>
</dbReference>
<feature type="domain" description="Glucosamine/galactosamine-6-phosphate isomerase" evidence="2">
    <location>
        <begin position="72"/>
        <end position="292"/>
    </location>
</feature>
<proteinExistence type="predicted"/>
<keyword evidence="4" id="KW-1185">Reference proteome</keyword>
<dbReference type="InterPro" id="IPR039104">
    <property type="entry name" value="6PGL"/>
</dbReference>
<dbReference type="Gene3D" id="3.40.50.1360">
    <property type="match status" value="1"/>
</dbReference>
<comment type="caution">
    <text evidence="3">The sequence shown here is derived from an EMBL/GenBank/DDBJ whole genome shotgun (WGS) entry which is preliminary data.</text>
</comment>
<evidence type="ECO:0000256" key="1">
    <source>
        <dbReference type="SAM" id="Phobius"/>
    </source>
</evidence>
<dbReference type="InterPro" id="IPR006148">
    <property type="entry name" value="Glc/Gal-6P_isomerase"/>
</dbReference>
<keyword evidence="1" id="KW-0472">Membrane</keyword>
<sequence>MTKVAGTHTLPFFPSARPLSSPLMMQSVVGLVLVWLVSSIYGAAAFAHIARATKRGASLNLAPAKKVHILPTEEEVRAAVHSIVTNAAKSAIESRGHFALAIPGGSVLKVLTSLEPEWDVSKMTLAFVNHKCVPIDDVKTAIEAQARAKFLDRWGATNVVSLGGTSNGEKEASEYEAKLKSLPESILPRDGDGFPVFDLALVGVGDDGHIGSLYPKRGEIDVVDGPWVVPAFQKDPPSISLTLPVMQRAKQTVISAAGKSEKYPNGKAGAMKLAIGEENITPKDFPASALRQSAVWILDEPNGSELGMGVSSVEKAVGDV</sequence>
<evidence type="ECO:0000313" key="4">
    <source>
        <dbReference type="Proteomes" id="UP001530400"/>
    </source>
</evidence>
<keyword evidence="1" id="KW-1133">Transmembrane helix</keyword>
<dbReference type="SUPFAM" id="SSF100950">
    <property type="entry name" value="NagB/RpiA/CoA transferase-like"/>
    <property type="match status" value="1"/>
</dbReference>
<evidence type="ECO:0000259" key="2">
    <source>
        <dbReference type="Pfam" id="PF01182"/>
    </source>
</evidence>
<accession>A0ABD3MWT1</accession>
<protein>
    <recommendedName>
        <fullName evidence="2">Glucosamine/galactosamine-6-phosphate isomerase domain-containing protein</fullName>
    </recommendedName>
</protein>
<dbReference type="AlphaFoldDB" id="A0ABD3MWT1"/>
<gene>
    <name evidence="3" type="ORF">ACHAWO_003156</name>
</gene>
<dbReference type="Pfam" id="PF01182">
    <property type="entry name" value="Glucosamine_iso"/>
    <property type="match status" value="1"/>
</dbReference>
<dbReference type="Proteomes" id="UP001530400">
    <property type="component" value="Unassembled WGS sequence"/>
</dbReference>
<evidence type="ECO:0000313" key="3">
    <source>
        <dbReference type="EMBL" id="KAL3767759.1"/>
    </source>
</evidence>
<dbReference type="InterPro" id="IPR037171">
    <property type="entry name" value="NagB/RpiA_transferase-like"/>
</dbReference>
<name>A0ABD3MWT1_9STRA</name>
<dbReference type="EMBL" id="JALLPJ020001359">
    <property type="protein sequence ID" value="KAL3767759.1"/>
    <property type="molecule type" value="Genomic_DNA"/>
</dbReference>
<keyword evidence="1" id="KW-0812">Transmembrane</keyword>
<reference evidence="3 4" key="1">
    <citation type="submission" date="2024-10" db="EMBL/GenBank/DDBJ databases">
        <title>Updated reference genomes for cyclostephanoid diatoms.</title>
        <authorList>
            <person name="Roberts W.R."/>
            <person name="Alverson A.J."/>
        </authorList>
    </citation>
    <scope>NUCLEOTIDE SEQUENCE [LARGE SCALE GENOMIC DNA]</scope>
    <source>
        <strain evidence="3 4">AJA010-31</strain>
    </source>
</reference>
<dbReference type="PANTHER" id="PTHR11054:SF0">
    <property type="entry name" value="6-PHOSPHOGLUCONOLACTONASE"/>
    <property type="match status" value="1"/>
</dbReference>